<dbReference type="AlphaFoldDB" id="A0ABD3EXH7"/>
<protein>
    <recommendedName>
        <fullName evidence="3">RxLR effector protein</fullName>
    </recommendedName>
</protein>
<organism evidence="1 2">
    <name type="scientific">Phytophthora oleae</name>
    <dbReference type="NCBI Taxonomy" id="2107226"/>
    <lineage>
        <taxon>Eukaryota</taxon>
        <taxon>Sar</taxon>
        <taxon>Stramenopiles</taxon>
        <taxon>Oomycota</taxon>
        <taxon>Peronosporomycetes</taxon>
        <taxon>Peronosporales</taxon>
        <taxon>Peronosporaceae</taxon>
        <taxon>Phytophthora</taxon>
    </lineage>
</organism>
<evidence type="ECO:0000313" key="1">
    <source>
        <dbReference type="EMBL" id="KAL3658799.1"/>
    </source>
</evidence>
<sequence>MNFYFAARASLFVKSSQTAHLIKIFRLPNSKMSKVLLACVFVATYVASAESTATDLNTSVQPNLRANVDSSFSSSGDAAAGLEEKKMCSFLGIVDYPCPHPLIWIGK</sequence>
<accession>A0ABD3EXH7</accession>
<keyword evidence="2" id="KW-1185">Reference proteome</keyword>
<gene>
    <name evidence="1" type="ORF">V7S43_016167</name>
</gene>
<reference evidence="1 2" key="1">
    <citation type="submission" date="2024-09" db="EMBL/GenBank/DDBJ databases">
        <title>Genome sequencing and assembly of Phytophthora oleae, isolate VK10A, causative agent of rot of olive drupes.</title>
        <authorList>
            <person name="Conti Taguali S."/>
            <person name="Riolo M."/>
            <person name="La Spada F."/>
            <person name="Cacciola S.O."/>
            <person name="Dionisio G."/>
        </authorList>
    </citation>
    <scope>NUCLEOTIDE SEQUENCE [LARGE SCALE GENOMIC DNA]</scope>
    <source>
        <strain evidence="1 2">VK10A</strain>
    </source>
</reference>
<evidence type="ECO:0000313" key="2">
    <source>
        <dbReference type="Proteomes" id="UP001632037"/>
    </source>
</evidence>
<evidence type="ECO:0008006" key="3">
    <source>
        <dbReference type="Google" id="ProtNLM"/>
    </source>
</evidence>
<name>A0ABD3EXH7_9STRA</name>
<dbReference type="Proteomes" id="UP001632037">
    <property type="component" value="Unassembled WGS sequence"/>
</dbReference>
<comment type="caution">
    <text evidence="1">The sequence shown here is derived from an EMBL/GenBank/DDBJ whole genome shotgun (WGS) entry which is preliminary data.</text>
</comment>
<proteinExistence type="predicted"/>
<dbReference type="EMBL" id="JBIMZQ010000051">
    <property type="protein sequence ID" value="KAL3658799.1"/>
    <property type="molecule type" value="Genomic_DNA"/>
</dbReference>